<dbReference type="InterPro" id="IPR000626">
    <property type="entry name" value="Ubiquitin-like_dom"/>
</dbReference>
<dbReference type="InterPro" id="IPR029071">
    <property type="entry name" value="Ubiquitin-like_domsf"/>
</dbReference>
<feature type="compositionally biased region" description="Acidic residues" evidence="5">
    <location>
        <begin position="229"/>
        <end position="239"/>
    </location>
</feature>
<dbReference type="RefSeq" id="XP_016233836.1">
    <property type="nucleotide sequence ID" value="XM_016383133.1"/>
</dbReference>
<dbReference type="GO" id="GO:0005938">
    <property type="term" value="C:cell cortex"/>
    <property type="evidence" value="ECO:0007669"/>
    <property type="project" value="TreeGrafter"/>
</dbReference>
<dbReference type="VEuPathDB" id="FungiDB:PV08_08811"/>
<dbReference type="Gene3D" id="3.10.20.90">
    <property type="entry name" value="Phosphatidylinositol 3-kinase Catalytic Subunit, Chain A, domain 1"/>
    <property type="match status" value="1"/>
</dbReference>
<dbReference type="GO" id="GO:0051010">
    <property type="term" value="F:microtubule plus-end binding"/>
    <property type="evidence" value="ECO:0007669"/>
    <property type="project" value="TreeGrafter"/>
</dbReference>
<name>A0A0D2B4K6_9EURO</name>
<dbReference type="HOGENOM" id="CLU_067577_2_0_1"/>
<evidence type="ECO:0000256" key="1">
    <source>
        <dbReference type="ARBA" id="ARBA00004496"/>
    </source>
</evidence>
<dbReference type="GO" id="GO:0031122">
    <property type="term" value="P:cytoplasmic microtubule organization"/>
    <property type="evidence" value="ECO:0007669"/>
    <property type="project" value="TreeGrafter"/>
</dbReference>
<dbReference type="STRING" id="91928.A0A0D2B4K6"/>
<evidence type="ECO:0000256" key="5">
    <source>
        <dbReference type="SAM" id="MobiDB-lite"/>
    </source>
</evidence>
<dbReference type="EMBL" id="KN847497">
    <property type="protein sequence ID" value="KIW13620.1"/>
    <property type="molecule type" value="Genomic_DNA"/>
</dbReference>
<dbReference type="SMART" id="SM01052">
    <property type="entry name" value="CAP_GLY"/>
    <property type="match status" value="1"/>
</dbReference>
<organism evidence="7 8">
    <name type="scientific">Exophiala spinifera</name>
    <dbReference type="NCBI Taxonomy" id="91928"/>
    <lineage>
        <taxon>Eukaryota</taxon>
        <taxon>Fungi</taxon>
        <taxon>Dikarya</taxon>
        <taxon>Ascomycota</taxon>
        <taxon>Pezizomycotina</taxon>
        <taxon>Eurotiomycetes</taxon>
        <taxon>Chaetothyriomycetidae</taxon>
        <taxon>Chaetothyriales</taxon>
        <taxon>Herpotrichiellaceae</taxon>
        <taxon>Exophiala</taxon>
    </lineage>
</organism>
<keyword evidence="3" id="KW-0143">Chaperone</keyword>
<evidence type="ECO:0000313" key="7">
    <source>
        <dbReference type="EMBL" id="KIW13620.1"/>
    </source>
</evidence>
<dbReference type="Pfam" id="PF14560">
    <property type="entry name" value="Ubiquitin_2"/>
    <property type="match status" value="1"/>
</dbReference>
<dbReference type="GeneID" id="27335894"/>
<dbReference type="Gene3D" id="2.30.30.190">
    <property type="entry name" value="CAP Gly-rich-like domain"/>
    <property type="match status" value="1"/>
</dbReference>
<dbReference type="PROSITE" id="PS50245">
    <property type="entry name" value="CAP_GLY_2"/>
    <property type="match status" value="1"/>
</dbReference>
<dbReference type="InterPro" id="IPR000938">
    <property type="entry name" value="CAP-Gly_domain"/>
</dbReference>
<accession>A0A0D2B4K6</accession>
<evidence type="ECO:0000313" key="8">
    <source>
        <dbReference type="Proteomes" id="UP000053328"/>
    </source>
</evidence>
<dbReference type="GO" id="GO:0005634">
    <property type="term" value="C:nucleus"/>
    <property type="evidence" value="ECO:0007669"/>
    <property type="project" value="TreeGrafter"/>
</dbReference>
<feature type="domain" description="CAP-Gly" evidence="6">
    <location>
        <begin position="198"/>
        <end position="223"/>
    </location>
</feature>
<dbReference type="PANTHER" id="PTHR18916:SF85">
    <property type="entry name" value="TUBULIN-FOLDING COFACTOR B"/>
    <property type="match status" value="1"/>
</dbReference>
<sequence>MTTPADISVQVIVPNDANPSGAPLVSAERRITPSWTVSQLKTKLEPVTGIPASSQTLRTRGGRGGEGGWVYLSSDTSLVGDPAYGLGRGSEIEILDGRPAGARQQFNFADLSGVEKYQMPESEYEKLEDSVLAWKRRAKLGRFDPDQKTPAQLAEERRKVDAEAIAARGIRVGQRCRVGNDDTRRGTIRFVGEIQGLGGAREAGCVWVGVELDEPVGRNDGSVLVEVDLSNDDDDDDGDDHQKEPSSLPPAGKKRDKTTKKVRVFECGEKFGVFARPEKVEVGERFAPLGLDELLDEDMEEV</sequence>
<dbReference type="Pfam" id="PF01302">
    <property type="entry name" value="CAP_GLY"/>
    <property type="match status" value="1"/>
</dbReference>
<dbReference type="SUPFAM" id="SSF74924">
    <property type="entry name" value="Cap-Gly domain"/>
    <property type="match status" value="2"/>
</dbReference>
<dbReference type="OrthoDB" id="5295208at2759"/>
<dbReference type="SUPFAM" id="SSF54236">
    <property type="entry name" value="Ubiquitin-like"/>
    <property type="match status" value="1"/>
</dbReference>
<keyword evidence="2" id="KW-0963">Cytoplasm</keyword>
<evidence type="ECO:0000256" key="2">
    <source>
        <dbReference type="ARBA" id="ARBA00022490"/>
    </source>
</evidence>
<evidence type="ECO:0000259" key="6">
    <source>
        <dbReference type="PROSITE" id="PS50245"/>
    </source>
</evidence>
<protein>
    <recommendedName>
        <fullName evidence="6">CAP-Gly domain-containing protein</fullName>
    </recommendedName>
</protein>
<dbReference type="Proteomes" id="UP000053328">
    <property type="component" value="Unassembled WGS sequence"/>
</dbReference>
<reference evidence="7 8" key="1">
    <citation type="submission" date="2015-01" db="EMBL/GenBank/DDBJ databases">
        <title>The Genome Sequence of Exophiala spinifera CBS89968.</title>
        <authorList>
            <consortium name="The Broad Institute Genomics Platform"/>
            <person name="Cuomo C."/>
            <person name="de Hoog S."/>
            <person name="Gorbushina A."/>
            <person name="Stielow B."/>
            <person name="Teixiera M."/>
            <person name="Abouelleil A."/>
            <person name="Chapman S.B."/>
            <person name="Priest M."/>
            <person name="Young S.K."/>
            <person name="Wortman J."/>
            <person name="Nusbaum C."/>
            <person name="Birren B."/>
        </authorList>
    </citation>
    <scope>NUCLEOTIDE SEQUENCE [LARGE SCALE GENOMIC DNA]</scope>
    <source>
        <strain evidence="7 8">CBS 89968</strain>
    </source>
</reference>
<dbReference type="InterPro" id="IPR036859">
    <property type="entry name" value="CAP-Gly_dom_sf"/>
</dbReference>
<evidence type="ECO:0000256" key="3">
    <source>
        <dbReference type="ARBA" id="ARBA00023186"/>
    </source>
</evidence>
<gene>
    <name evidence="7" type="ORF">PV08_08811</name>
</gene>
<comment type="subcellular location">
    <subcellularLocation>
        <location evidence="1">Cytoplasm</location>
    </subcellularLocation>
</comment>
<proteinExistence type="inferred from homology"/>
<dbReference type="AlphaFoldDB" id="A0A0D2B4K6"/>
<dbReference type="PANTHER" id="PTHR18916">
    <property type="entry name" value="DYNACTIN 1-RELATED MICROTUBULE-BINDING"/>
    <property type="match status" value="1"/>
</dbReference>
<dbReference type="GO" id="GO:0035371">
    <property type="term" value="C:microtubule plus-end"/>
    <property type="evidence" value="ECO:0007669"/>
    <property type="project" value="TreeGrafter"/>
</dbReference>
<keyword evidence="8" id="KW-1185">Reference proteome</keyword>
<evidence type="ECO:0000256" key="4">
    <source>
        <dbReference type="ARBA" id="ARBA00025779"/>
    </source>
</evidence>
<feature type="region of interest" description="Disordered" evidence="5">
    <location>
        <begin position="228"/>
        <end position="259"/>
    </location>
</feature>
<comment type="similarity">
    <text evidence="4">Belongs to the TBCB family.</text>
</comment>